<accession>A0A1V8ZX20</accession>
<organism evidence="1 2">
    <name type="scientific">Saccharomonospora piscinae</name>
    <dbReference type="NCBI Taxonomy" id="687388"/>
    <lineage>
        <taxon>Bacteria</taxon>
        <taxon>Bacillati</taxon>
        <taxon>Actinomycetota</taxon>
        <taxon>Actinomycetes</taxon>
        <taxon>Pseudonocardiales</taxon>
        <taxon>Pseudonocardiaceae</taxon>
        <taxon>Saccharomonospora</taxon>
    </lineage>
</organism>
<name>A0A1V8ZX20_SACPI</name>
<gene>
    <name evidence="1" type="ORF">B1813_20660</name>
</gene>
<protein>
    <recommendedName>
        <fullName evidence="3">Lipoprotein</fullName>
    </recommendedName>
</protein>
<dbReference type="PROSITE" id="PS51257">
    <property type="entry name" value="PROKAR_LIPOPROTEIN"/>
    <property type="match status" value="1"/>
</dbReference>
<keyword evidence="2" id="KW-1185">Reference proteome</keyword>
<dbReference type="STRING" id="1962155.B1813_20660"/>
<reference evidence="1 2" key="1">
    <citation type="submission" date="2017-02" db="EMBL/GenBank/DDBJ databases">
        <title>Draft genome of Saccharomonospora sp. 154.</title>
        <authorList>
            <person name="Alonso-Carmona G.S."/>
            <person name="De La Haba R."/>
            <person name="Vera-Gargallo B."/>
            <person name="Sandoval-Trujillo A.H."/>
            <person name="Ramirez-Duran N."/>
            <person name="Ventosa A."/>
        </authorList>
    </citation>
    <scope>NUCLEOTIDE SEQUENCE [LARGE SCALE GENOMIC DNA]</scope>
    <source>
        <strain evidence="1 2">LRS4.154</strain>
    </source>
</reference>
<dbReference type="AlphaFoldDB" id="A0A1V8ZX20"/>
<dbReference type="EMBL" id="MWIH01000009">
    <property type="protein sequence ID" value="OQO89360.1"/>
    <property type="molecule type" value="Genomic_DNA"/>
</dbReference>
<evidence type="ECO:0008006" key="3">
    <source>
        <dbReference type="Google" id="ProtNLM"/>
    </source>
</evidence>
<evidence type="ECO:0000313" key="2">
    <source>
        <dbReference type="Proteomes" id="UP000192591"/>
    </source>
</evidence>
<dbReference type="Proteomes" id="UP000192591">
    <property type="component" value="Unassembled WGS sequence"/>
</dbReference>
<comment type="caution">
    <text evidence="1">The sequence shown here is derived from an EMBL/GenBank/DDBJ whole genome shotgun (WGS) entry which is preliminary data.</text>
</comment>
<evidence type="ECO:0000313" key="1">
    <source>
        <dbReference type="EMBL" id="OQO89360.1"/>
    </source>
</evidence>
<proteinExistence type="predicted"/>
<sequence length="145" mass="15638">MKTVPRAVALVFAFLATLIGCGSGEEGGLMEYDGEFAERVRELRSGAESAPLKDLVPGDWTTVHIILGPHTEEWVERAVGAPLPESKYGFDTEGNILVFMRGQEVVQIKGTTGRLMGEGYFSSEVVLRGTGSTIDIDDPTPPQPN</sequence>